<proteinExistence type="predicted"/>
<protein>
    <submittedName>
        <fullName evidence="2">Uncharacterized protein</fullName>
    </submittedName>
</protein>
<dbReference type="EMBL" id="CP144530">
    <property type="protein sequence ID" value="WWC58760.1"/>
    <property type="molecule type" value="Genomic_DNA"/>
</dbReference>
<dbReference type="Proteomes" id="UP000078595">
    <property type="component" value="Chromosome 1"/>
</dbReference>
<feature type="compositionally biased region" description="Polar residues" evidence="1">
    <location>
        <begin position="213"/>
        <end position="222"/>
    </location>
</feature>
<sequence length="222" mass="24517">MPPPPKSHHEAADPHNLSYAVTLSQRDGTRYTIPALTCLTAAEERDGTLLQQNIKQKFHDARAILKDVDRTLEASVVTLKENSLLPTISYARAPYSAQPRSAEEPGSMERRLRVEIQQKTGRQSVYTTGVKEAKDAQIESRRRASRARRTSRGSQSESIFRRAEITPMTPILTNAHADTSDDEHEEGHPLPQLGPRRTSVSFIDGDSLEGPGSMSNSFASIG</sequence>
<dbReference type="AlphaFoldDB" id="A0A1A6AHD3"/>
<gene>
    <name evidence="2" type="ORF">I303_01312</name>
    <name evidence="3" type="ORF">I303_101304</name>
</gene>
<organism evidence="2">
    <name type="scientific">Kwoniella dejecticola CBS 10117</name>
    <dbReference type="NCBI Taxonomy" id="1296121"/>
    <lineage>
        <taxon>Eukaryota</taxon>
        <taxon>Fungi</taxon>
        <taxon>Dikarya</taxon>
        <taxon>Basidiomycota</taxon>
        <taxon>Agaricomycotina</taxon>
        <taxon>Tremellomycetes</taxon>
        <taxon>Tremellales</taxon>
        <taxon>Cryptococcaceae</taxon>
        <taxon>Kwoniella</taxon>
    </lineage>
</organism>
<reference evidence="2" key="1">
    <citation type="submission" date="2013-07" db="EMBL/GenBank/DDBJ databases">
        <title>The Genome Sequence of Cryptococcus dejecticola CBS10117.</title>
        <authorList>
            <consortium name="The Broad Institute Genome Sequencing Platform"/>
            <person name="Cuomo C."/>
            <person name="Litvintseva A."/>
            <person name="Chen Y."/>
            <person name="Heitman J."/>
            <person name="Sun S."/>
            <person name="Springer D."/>
            <person name="Dromer F."/>
            <person name="Young S.K."/>
            <person name="Zeng Q."/>
            <person name="Gargeya S."/>
            <person name="Fitzgerald M."/>
            <person name="Abouelleil A."/>
            <person name="Alvarado L."/>
            <person name="Berlin A.M."/>
            <person name="Chapman S.B."/>
            <person name="Dewar J."/>
            <person name="Goldberg J."/>
            <person name="Griggs A."/>
            <person name="Gujja S."/>
            <person name="Hansen M."/>
            <person name="Howarth C."/>
            <person name="Imamovic A."/>
            <person name="Larimer J."/>
            <person name="McCowan C."/>
            <person name="Murphy C."/>
            <person name="Pearson M."/>
            <person name="Priest M."/>
            <person name="Roberts A."/>
            <person name="Saif S."/>
            <person name="Shea T."/>
            <person name="Sykes S."/>
            <person name="Wortman J."/>
            <person name="Nusbaum C."/>
            <person name="Birren B."/>
        </authorList>
    </citation>
    <scope>NUCLEOTIDE SEQUENCE [LARGE SCALE GENOMIC DNA]</scope>
    <source>
        <strain evidence="2">CBS 10117</strain>
    </source>
</reference>
<name>A0A1A6AHD3_9TREE</name>
<evidence type="ECO:0000313" key="2">
    <source>
        <dbReference type="EMBL" id="OBR89485.1"/>
    </source>
</evidence>
<keyword evidence="4" id="KW-1185">Reference proteome</keyword>
<dbReference type="VEuPathDB" id="FungiDB:I303_01312"/>
<evidence type="ECO:0000313" key="4">
    <source>
        <dbReference type="Proteomes" id="UP000078595"/>
    </source>
</evidence>
<feature type="compositionally biased region" description="Basic and acidic residues" evidence="1">
    <location>
        <begin position="131"/>
        <end position="142"/>
    </location>
</feature>
<dbReference type="RefSeq" id="XP_018267327.1">
    <property type="nucleotide sequence ID" value="XM_018404673.1"/>
</dbReference>
<reference evidence="3" key="2">
    <citation type="submission" date="2013-07" db="EMBL/GenBank/DDBJ databases">
        <authorList>
            <consortium name="The Broad Institute Genome Sequencing Platform"/>
            <person name="Cuomo C."/>
            <person name="Litvintseva A."/>
            <person name="Chen Y."/>
            <person name="Heitman J."/>
            <person name="Sun S."/>
            <person name="Springer D."/>
            <person name="Dromer F."/>
            <person name="Young S.K."/>
            <person name="Zeng Q."/>
            <person name="Gargeya S."/>
            <person name="Fitzgerald M."/>
            <person name="Abouelleil A."/>
            <person name="Alvarado L."/>
            <person name="Berlin A.M."/>
            <person name="Chapman S.B."/>
            <person name="Dewar J."/>
            <person name="Goldberg J."/>
            <person name="Griggs A."/>
            <person name="Gujja S."/>
            <person name="Hansen M."/>
            <person name="Howarth C."/>
            <person name="Imamovic A."/>
            <person name="Larimer J."/>
            <person name="McCowan C."/>
            <person name="Murphy C."/>
            <person name="Pearson M."/>
            <person name="Priest M."/>
            <person name="Roberts A."/>
            <person name="Saif S."/>
            <person name="Shea T."/>
            <person name="Sykes S."/>
            <person name="Wortman J."/>
            <person name="Nusbaum C."/>
            <person name="Birren B."/>
        </authorList>
    </citation>
    <scope>NUCLEOTIDE SEQUENCE</scope>
    <source>
        <strain evidence="3">CBS 10117</strain>
    </source>
</reference>
<feature type="region of interest" description="Disordered" evidence="1">
    <location>
        <begin position="129"/>
        <end position="222"/>
    </location>
</feature>
<dbReference type="GeneID" id="28965011"/>
<reference evidence="3" key="3">
    <citation type="submission" date="2024-02" db="EMBL/GenBank/DDBJ databases">
        <title>Comparative genomics of Cryptococcus and Kwoniella reveals pathogenesis evolution and contrasting modes of karyotype evolution via chromosome fusion or intercentromeric recombination.</title>
        <authorList>
            <person name="Coelho M.A."/>
            <person name="David-Palma M."/>
            <person name="Shea T."/>
            <person name="Bowers K."/>
            <person name="McGinley-Smith S."/>
            <person name="Mohammad A.W."/>
            <person name="Gnirke A."/>
            <person name="Yurkov A.M."/>
            <person name="Nowrousian M."/>
            <person name="Sun S."/>
            <person name="Cuomo C.A."/>
            <person name="Heitman J."/>
        </authorList>
    </citation>
    <scope>NUCLEOTIDE SEQUENCE</scope>
    <source>
        <strain evidence="3">CBS 10117</strain>
    </source>
</reference>
<evidence type="ECO:0000313" key="3">
    <source>
        <dbReference type="EMBL" id="WWC58760.1"/>
    </source>
</evidence>
<dbReference type="EMBL" id="KI894027">
    <property type="protein sequence ID" value="OBR89485.1"/>
    <property type="molecule type" value="Genomic_DNA"/>
</dbReference>
<dbReference type="KEGG" id="kdj:28965011"/>
<evidence type="ECO:0000256" key="1">
    <source>
        <dbReference type="SAM" id="MobiDB-lite"/>
    </source>
</evidence>
<accession>A0A1A6AHD3</accession>